<evidence type="ECO:0000313" key="5">
    <source>
        <dbReference type="EMBL" id="RKN74437.1"/>
    </source>
</evidence>
<dbReference type="Proteomes" id="UP000270343">
    <property type="component" value="Unassembled WGS sequence"/>
</dbReference>
<gene>
    <name evidence="5" type="ORF">D7231_11250</name>
</gene>
<dbReference type="OrthoDB" id="4350643at2"/>
<keyword evidence="1" id="KW-0805">Transcription regulation</keyword>
<keyword evidence="2" id="KW-0804">Transcription</keyword>
<protein>
    <submittedName>
        <fullName evidence="5">Zf-HC2 domain-containing protein</fullName>
    </submittedName>
</protein>
<keyword evidence="4" id="KW-1133">Transmembrane helix</keyword>
<comment type="caution">
    <text evidence="5">The sequence shown here is derived from an EMBL/GenBank/DDBJ whole genome shotgun (WGS) entry which is preliminary data.</text>
</comment>
<feature type="region of interest" description="Disordered" evidence="3">
    <location>
        <begin position="85"/>
        <end position="182"/>
    </location>
</feature>
<accession>A0A3B0BQY2</accession>
<reference evidence="5 6" key="1">
    <citation type="journal article" date="2015" name="Antonie Van Leeuwenhoek">
        <title>Streptomyces klenkii sp. nov., isolated from deep marine sediment.</title>
        <authorList>
            <person name="Veyisoglu A."/>
            <person name="Sahin N."/>
        </authorList>
    </citation>
    <scope>NUCLEOTIDE SEQUENCE [LARGE SCALE GENOMIC DNA]</scope>
    <source>
        <strain evidence="5 6">KCTC 29202</strain>
    </source>
</reference>
<sequence length="348" mass="35828">MTSMTGTDGHPEVGEISALTEGVLSPSRTADVREHLAGCELCEDVRSSLDEIRGALGTLPGPPRMPADIAGRIDAALAAEALLDSTTPPSGVRVPFLVSRETGTRETGTRETGARETGTRETEPLPHGAVSRETEPSAHGAVSRETGAAPRKTPARETARPRPATGPGRQGPPPGKPGGRRARRRWPAVLLGSACVAAAISVGGIFWQSGGTDAPTRTPAKSGESHAAAHALASGDLTARVQELLRPSPFSATESHGKTAESPESPPSKTLNAPGGTAPLCVRQGIGRSEQELISEPETYQGEDAYLIVLPHPGDGTLVDAFVVSATCVDAGGTAPGKVLLNETLPRS</sequence>
<evidence type="ECO:0000256" key="3">
    <source>
        <dbReference type="SAM" id="MobiDB-lite"/>
    </source>
</evidence>
<name>A0A3B0BQY2_9ACTN</name>
<feature type="compositionally biased region" description="Basic and acidic residues" evidence="3">
    <location>
        <begin position="102"/>
        <end position="136"/>
    </location>
</feature>
<dbReference type="Gene3D" id="1.10.10.1320">
    <property type="entry name" value="Anti-sigma factor, zinc-finger domain"/>
    <property type="match status" value="1"/>
</dbReference>
<feature type="region of interest" description="Disordered" evidence="3">
    <location>
        <begin position="1"/>
        <end position="22"/>
    </location>
</feature>
<evidence type="ECO:0000256" key="2">
    <source>
        <dbReference type="ARBA" id="ARBA00023163"/>
    </source>
</evidence>
<proteinExistence type="predicted"/>
<organism evidence="5 6">
    <name type="scientific">Streptomyces klenkii</name>
    <dbReference type="NCBI Taxonomy" id="1420899"/>
    <lineage>
        <taxon>Bacteria</taxon>
        <taxon>Bacillati</taxon>
        <taxon>Actinomycetota</taxon>
        <taxon>Actinomycetes</taxon>
        <taxon>Kitasatosporales</taxon>
        <taxon>Streptomycetaceae</taxon>
        <taxon>Streptomyces</taxon>
    </lineage>
</organism>
<evidence type="ECO:0000313" key="6">
    <source>
        <dbReference type="Proteomes" id="UP000270343"/>
    </source>
</evidence>
<keyword evidence="4" id="KW-0472">Membrane</keyword>
<feature type="transmembrane region" description="Helical" evidence="4">
    <location>
        <begin position="186"/>
        <end position="207"/>
    </location>
</feature>
<evidence type="ECO:0000256" key="1">
    <source>
        <dbReference type="ARBA" id="ARBA00023015"/>
    </source>
</evidence>
<evidence type="ECO:0000256" key="4">
    <source>
        <dbReference type="SAM" id="Phobius"/>
    </source>
</evidence>
<dbReference type="AlphaFoldDB" id="A0A3B0BQY2"/>
<keyword evidence="6" id="KW-1185">Reference proteome</keyword>
<dbReference type="EMBL" id="RBAM01000004">
    <property type="protein sequence ID" value="RKN74437.1"/>
    <property type="molecule type" value="Genomic_DNA"/>
</dbReference>
<keyword evidence="4" id="KW-0812">Transmembrane</keyword>
<feature type="region of interest" description="Disordered" evidence="3">
    <location>
        <begin position="250"/>
        <end position="278"/>
    </location>
</feature>
<dbReference type="InterPro" id="IPR041916">
    <property type="entry name" value="Anti_sigma_zinc_sf"/>
</dbReference>